<evidence type="ECO:0000313" key="10">
    <source>
        <dbReference type="EMBL" id="KRZ37839.1"/>
    </source>
</evidence>
<keyword evidence="2 6" id="KW-0732">Signal</keyword>
<dbReference type="Proteomes" id="UP000054826">
    <property type="component" value="Unassembled WGS sequence"/>
</dbReference>
<gene>
    <name evidence="8" type="primary">LECT2</name>
    <name evidence="8" type="ORF">T4A_12204</name>
    <name evidence="9" type="ORF">T4B_10204</name>
    <name evidence="10" type="ORF">T4C_12708</name>
</gene>
<dbReference type="PANTHER" id="PTHR11329:SF0">
    <property type="entry name" value="LEUKOCYTE CELL-DERIVED CHEMOTAXIN-2"/>
    <property type="match status" value="1"/>
</dbReference>
<dbReference type="EMBL" id="JYDS01000094">
    <property type="protein sequence ID" value="KRZ25842.1"/>
    <property type="molecule type" value="Genomic_DNA"/>
</dbReference>
<evidence type="ECO:0000256" key="5">
    <source>
        <dbReference type="ARBA" id="ARBA00024361"/>
    </source>
</evidence>
<evidence type="ECO:0000313" key="11">
    <source>
        <dbReference type="Proteomes" id="UP000054632"/>
    </source>
</evidence>
<evidence type="ECO:0000256" key="6">
    <source>
        <dbReference type="SAM" id="SignalP"/>
    </source>
</evidence>
<dbReference type="Proteomes" id="UP000054632">
    <property type="component" value="Unassembled WGS sequence"/>
</dbReference>
<keyword evidence="4" id="KW-1015">Disulfide bond</keyword>
<dbReference type="InterPro" id="IPR011055">
    <property type="entry name" value="Dup_hybrid_motif"/>
</dbReference>
<comment type="similarity">
    <text evidence="5">Belongs to the LECT2/MIM-1 family.</text>
</comment>
<dbReference type="GO" id="GO:0046872">
    <property type="term" value="F:metal ion binding"/>
    <property type="evidence" value="ECO:0007669"/>
    <property type="project" value="UniProtKB-KW"/>
</dbReference>
<protein>
    <submittedName>
        <fullName evidence="8">Leukocyte cell-derived chemotaxin-2</fullName>
    </submittedName>
</protein>
<feature type="signal peptide" evidence="6">
    <location>
        <begin position="1"/>
        <end position="22"/>
    </location>
</feature>
<evidence type="ECO:0000313" key="8">
    <source>
        <dbReference type="EMBL" id="KRY68459.1"/>
    </source>
</evidence>
<evidence type="ECO:0000256" key="4">
    <source>
        <dbReference type="ARBA" id="ARBA00023157"/>
    </source>
</evidence>
<dbReference type="AlphaFoldDB" id="A0A0V1E3T0"/>
<reference evidence="11 12" key="1">
    <citation type="submission" date="2015-01" db="EMBL/GenBank/DDBJ databases">
        <title>Evolution of Trichinella species and genotypes.</title>
        <authorList>
            <person name="Korhonen P.K."/>
            <person name="Edoardo P."/>
            <person name="Giuseppe L.R."/>
            <person name="Gasser R.B."/>
        </authorList>
    </citation>
    <scope>NUCLEOTIDE SEQUENCE [LARGE SCALE GENOMIC DNA]</scope>
    <source>
        <strain evidence="8">ISS13</strain>
        <strain evidence="10">ISS176</strain>
        <strain evidence="9">ISS588</strain>
    </source>
</reference>
<dbReference type="InterPro" id="IPR016047">
    <property type="entry name" value="M23ase_b-sheet_dom"/>
</dbReference>
<keyword evidence="1" id="KW-0479">Metal-binding</keyword>
<feature type="chain" id="PRO_5007438269" evidence="6">
    <location>
        <begin position="23"/>
        <end position="343"/>
    </location>
</feature>
<dbReference type="PANTHER" id="PTHR11329">
    <property type="entry name" value="LEUKOCYTE CELL-DERIVED CHEMOTAXIN 2"/>
    <property type="match status" value="1"/>
</dbReference>
<dbReference type="EMBL" id="JYDR01000111">
    <property type="protein sequence ID" value="KRY68459.1"/>
    <property type="molecule type" value="Genomic_DNA"/>
</dbReference>
<evidence type="ECO:0000256" key="1">
    <source>
        <dbReference type="ARBA" id="ARBA00022723"/>
    </source>
</evidence>
<name>A0A0V1E3T0_TRIPS</name>
<dbReference type="Pfam" id="PF01551">
    <property type="entry name" value="Peptidase_M23"/>
    <property type="match status" value="1"/>
</dbReference>
<comment type="caution">
    <text evidence="8">The sequence shown here is derived from an EMBL/GenBank/DDBJ whole genome shotgun (WGS) entry which is preliminary data.</text>
</comment>
<proteinExistence type="inferred from homology"/>
<evidence type="ECO:0000313" key="12">
    <source>
        <dbReference type="Proteomes" id="UP000054805"/>
    </source>
</evidence>
<keyword evidence="12" id="KW-1185">Reference proteome</keyword>
<sequence>MKGLATIYKLMLFIISVDYVHSHGCIPVICEGNIDNSLRRCPDYDNTCGSYGGKRFDERYIKGVDILCQPSSAVYAPFDGVITYQRPFRDNSCIDHGLRITGEGQWIGYIAVISYIEPIRYGGRVHRGDIIGHSLTLSCLPRPDSHFEPHILFQLYLQGQPVNPTYHLKECMCTGQVCESNVGNKLASVPYQNTRGFGKGWTLKCHAVQELTNSGEMASRLPDIYAPIDGHFLGRFRPMPLADGVEDYQCTNNGIFILGAGQWTGKTVGLKFIINFTAHIYNAKFSIEPGKQTIRQGQKIGQRLDCPSESFSNNIFIELRYKGRFANFTNLILGEDCKLPPLH</sequence>
<evidence type="ECO:0000256" key="3">
    <source>
        <dbReference type="ARBA" id="ARBA00022833"/>
    </source>
</evidence>
<dbReference type="Proteomes" id="UP000054805">
    <property type="component" value="Unassembled WGS sequence"/>
</dbReference>
<evidence type="ECO:0000259" key="7">
    <source>
        <dbReference type="Pfam" id="PF01551"/>
    </source>
</evidence>
<dbReference type="SUPFAM" id="SSF51261">
    <property type="entry name" value="Duplicated hybrid motif"/>
    <property type="match status" value="1"/>
</dbReference>
<feature type="domain" description="M23ase beta-sheet core" evidence="7">
    <location>
        <begin position="61"/>
        <end position="164"/>
    </location>
</feature>
<dbReference type="Gene3D" id="2.70.70.10">
    <property type="entry name" value="Glucose Permease (Domain IIA)"/>
    <property type="match status" value="1"/>
</dbReference>
<evidence type="ECO:0000256" key="2">
    <source>
        <dbReference type="ARBA" id="ARBA00022729"/>
    </source>
</evidence>
<accession>A0A0V1E3T0</accession>
<keyword evidence="3" id="KW-0862">Zinc</keyword>
<evidence type="ECO:0000313" key="9">
    <source>
        <dbReference type="EMBL" id="KRZ25842.1"/>
    </source>
</evidence>
<dbReference type="InterPro" id="IPR008663">
    <property type="entry name" value="LECT2"/>
</dbReference>
<organism evidence="8 11">
    <name type="scientific">Trichinella pseudospiralis</name>
    <name type="common">Parasitic roundworm</name>
    <dbReference type="NCBI Taxonomy" id="6337"/>
    <lineage>
        <taxon>Eukaryota</taxon>
        <taxon>Metazoa</taxon>
        <taxon>Ecdysozoa</taxon>
        <taxon>Nematoda</taxon>
        <taxon>Enoplea</taxon>
        <taxon>Dorylaimia</taxon>
        <taxon>Trichinellida</taxon>
        <taxon>Trichinellidae</taxon>
        <taxon>Trichinella</taxon>
    </lineage>
</organism>
<dbReference type="EMBL" id="JYDV01000053">
    <property type="protein sequence ID" value="KRZ37839.1"/>
    <property type="molecule type" value="Genomic_DNA"/>
</dbReference>